<dbReference type="InterPro" id="IPR006675">
    <property type="entry name" value="HDIG_dom"/>
</dbReference>
<evidence type="ECO:0000313" key="3">
    <source>
        <dbReference type="Proteomes" id="UP000247792"/>
    </source>
</evidence>
<name>A0A318IZK3_9BURK</name>
<dbReference type="PANTHER" id="PTHR33525">
    <property type="match status" value="1"/>
</dbReference>
<keyword evidence="3" id="KW-1185">Reference proteome</keyword>
<organism evidence="2 3">
    <name type="scientific">Undibacterium pigrum</name>
    <dbReference type="NCBI Taxonomy" id="401470"/>
    <lineage>
        <taxon>Bacteria</taxon>
        <taxon>Pseudomonadati</taxon>
        <taxon>Pseudomonadota</taxon>
        <taxon>Betaproteobacteria</taxon>
        <taxon>Burkholderiales</taxon>
        <taxon>Oxalobacteraceae</taxon>
        <taxon>Undibacterium</taxon>
    </lineage>
</organism>
<dbReference type="InterPro" id="IPR003607">
    <property type="entry name" value="HD/PDEase_dom"/>
</dbReference>
<dbReference type="GO" id="GO:0016740">
    <property type="term" value="F:transferase activity"/>
    <property type="evidence" value="ECO:0007669"/>
    <property type="project" value="UniProtKB-KW"/>
</dbReference>
<dbReference type="RefSeq" id="WP_110257147.1">
    <property type="nucleotide sequence ID" value="NZ_QJKB01000009.1"/>
</dbReference>
<dbReference type="Proteomes" id="UP000247792">
    <property type="component" value="Unassembled WGS sequence"/>
</dbReference>
<dbReference type="EMBL" id="QJKB01000009">
    <property type="protein sequence ID" value="PXX39900.1"/>
    <property type="molecule type" value="Genomic_DNA"/>
</dbReference>
<comment type="caution">
    <text evidence="2">The sequence shown here is derived from an EMBL/GenBank/DDBJ whole genome shotgun (WGS) entry which is preliminary data.</text>
</comment>
<dbReference type="SUPFAM" id="SSF109604">
    <property type="entry name" value="HD-domain/PDEase-like"/>
    <property type="match status" value="1"/>
</dbReference>
<feature type="domain" description="HDOD" evidence="1">
    <location>
        <begin position="16"/>
        <end position="210"/>
    </location>
</feature>
<dbReference type="Gene3D" id="1.10.3210.10">
    <property type="entry name" value="Hypothetical protein af1432"/>
    <property type="match status" value="1"/>
</dbReference>
<dbReference type="PROSITE" id="PS51833">
    <property type="entry name" value="HDOD"/>
    <property type="match status" value="1"/>
</dbReference>
<dbReference type="AlphaFoldDB" id="A0A318IZK3"/>
<protein>
    <submittedName>
        <fullName evidence="2">Putative nucleotidyltransferase with HDIG domain</fullName>
    </submittedName>
</protein>
<evidence type="ECO:0000259" key="1">
    <source>
        <dbReference type="PROSITE" id="PS51833"/>
    </source>
</evidence>
<sequence>MNPISLAQIIDSVQDLPTLPAIVMELLNNIDDEELNMHELAQKVSHDMALTAKTLRYANSPYYATMIKVTTVQQAISLLGLSTVRQIVMTAALTGCFPENNCQGFSHKEFWRHSNAVAIAARILARRLNFNVDVAFTAGLLHDIGALVLATCYSEAYEHVLAQREELQATQFETEKQILGIDHALVGETLAVQWNFSEVMIKAIAGHHHPEKPGLGFLATIIHVADGIAHALGVTTSPDLAPPEITGQSWESLGLDQALFDEVLAEAAIEFEKLQEAVEV</sequence>
<dbReference type="CDD" id="cd00077">
    <property type="entry name" value="HDc"/>
    <property type="match status" value="1"/>
</dbReference>
<reference evidence="2 3" key="1">
    <citation type="submission" date="2018-05" db="EMBL/GenBank/DDBJ databases">
        <title>Genomic Encyclopedia of Type Strains, Phase IV (KMG-IV): sequencing the most valuable type-strain genomes for metagenomic binning, comparative biology and taxonomic classification.</title>
        <authorList>
            <person name="Goeker M."/>
        </authorList>
    </citation>
    <scope>NUCLEOTIDE SEQUENCE [LARGE SCALE GENOMIC DNA]</scope>
    <source>
        <strain evidence="2 3">DSM 19792</strain>
    </source>
</reference>
<evidence type="ECO:0000313" key="2">
    <source>
        <dbReference type="EMBL" id="PXX39900.1"/>
    </source>
</evidence>
<keyword evidence="2" id="KW-0808">Transferase</keyword>
<gene>
    <name evidence="2" type="ORF">DFR42_10911</name>
</gene>
<dbReference type="OrthoDB" id="9770715at2"/>
<accession>A0A318IZK3</accession>
<dbReference type="Pfam" id="PF08668">
    <property type="entry name" value="HDOD"/>
    <property type="match status" value="1"/>
</dbReference>
<dbReference type="InterPro" id="IPR052340">
    <property type="entry name" value="RNase_Y/CdgJ"/>
</dbReference>
<dbReference type="PANTHER" id="PTHR33525:SF3">
    <property type="entry name" value="RIBONUCLEASE Y"/>
    <property type="match status" value="1"/>
</dbReference>
<dbReference type="InterPro" id="IPR013976">
    <property type="entry name" value="HDOD"/>
</dbReference>
<proteinExistence type="predicted"/>
<dbReference type="NCBIfam" id="TIGR00277">
    <property type="entry name" value="HDIG"/>
    <property type="match status" value="1"/>
</dbReference>
<dbReference type="SMART" id="SM00471">
    <property type="entry name" value="HDc"/>
    <property type="match status" value="1"/>
</dbReference>